<organism evidence="4 5">
    <name type="scientific">Streptomyces spiramenti</name>
    <dbReference type="NCBI Taxonomy" id="2720606"/>
    <lineage>
        <taxon>Bacteria</taxon>
        <taxon>Bacillati</taxon>
        <taxon>Actinomycetota</taxon>
        <taxon>Actinomycetes</taxon>
        <taxon>Kitasatosporales</taxon>
        <taxon>Streptomycetaceae</taxon>
        <taxon>Streptomyces</taxon>
    </lineage>
</organism>
<dbReference type="Proteomes" id="UP000746503">
    <property type="component" value="Unassembled WGS sequence"/>
</dbReference>
<sequence>MLRGPSEATLIRPGSALFTAARVLPFVAVVAVVAIELSPAHFLYTGPFLTPAPALAALTMGPAGTATVAVVTALASCTTATYNQAWGSQQVYANLSALLLVSLASLATSAARARRERELAHVRRIAQVSQDVVLRPVPGRLEGARAAGVYLAAEAGARIGGDLYEVLSTPYGIRVIVGDVRGKGLPAVRTTAAVLGAFREAAHYEAELADVMTRCEAALRREICRAEELVEAPGPHDPAEQFVTAVLAQVPAEPVVELVSRGHPPPLLLSGAETRPLEAAVPLPPLGLAEFLGSAPTHAETYPFGPGDRLLLYTDGVVEARDPARNFFELNAHLARLDDSPPQQLLERLRTALLQHVRGRLEDDAAMVVVERDAYTAPARAAP</sequence>
<keyword evidence="1" id="KW-0378">Hydrolase</keyword>
<evidence type="ECO:0000313" key="5">
    <source>
        <dbReference type="Proteomes" id="UP000746503"/>
    </source>
</evidence>
<keyword evidence="2" id="KW-0472">Membrane</keyword>
<keyword evidence="5" id="KW-1185">Reference proteome</keyword>
<feature type="domain" description="PPM-type phosphatase" evidence="3">
    <location>
        <begin position="144"/>
        <end position="372"/>
    </location>
</feature>
<accession>A0ABX1ALI5</accession>
<keyword evidence="2" id="KW-1133">Transmembrane helix</keyword>
<comment type="caution">
    <text evidence="4">The sequence shown here is derived from an EMBL/GenBank/DDBJ whole genome shotgun (WGS) entry which is preliminary data.</text>
</comment>
<keyword evidence="2" id="KW-0812">Transmembrane</keyword>
<dbReference type="PANTHER" id="PTHR43156">
    <property type="entry name" value="STAGE II SPORULATION PROTEIN E-RELATED"/>
    <property type="match status" value="1"/>
</dbReference>
<dbReference type="PANTHER" id="PTHR43156:SF2">
    <property type="entry name" value="STAGE II SPORULATION PROTEIN E"/>
    <property type="match status" value="1"/>
</dbReference>
<gene>
    <name evidence="4" type="ORF">HCJ92_06360</name>
</gene>
<protein>
    <submittedName>
        <fullName evidence="4">Serine/threonine-protein phosphatase</fullName>
    </submittedName>
</protein>
<feature type="transmembrane region" description="Helical" evidence="2">
    <location>
        <begin position="55"/>
        <end position="75"/>
    </location>
</feature>
<feature type="transmembrane region" description="Helical" evidence="2">
    <location>
        <begin position="20"/>
        <end position="43"/>
    </location>
</feature>
<evidence type="ECO:0000256" key="1">
    <source>
        <dbReference type="ARBA" id="ARBA00022801"/>
    </source>
</evidence>
<dbReference type="InterPro" id="IPR036457">
    <property type="entry name" value="PPM-type-like_dom_sf"/>
</dbReference>
<evidence type="ECO:0000259" key="3">
    <source>
        <dbReference type="SMART" id="SM00331"/>
    </source>
</evidence>
<proteinExistence type="predicted"/>
<dbReference type="EMBL" id="JAAVJB010000029">
    <property type="protein sequence ID" value="NJP65925.1"/>
    <property type="molecule type" value="Genomic_DNA"/>
</dbReference>
<evidence type="ECO:0000313" key="4">
    <source>
        <dbReference type="EMBL" id="NJP65925.1"/>
    </source>
</evidence>
<dbReference type="SMART" id="SM00331">
    <property type="entry name" value="PP2C_SIG"/>
    <property type="match status" value="1"/>
</dbReference>
<dbReference type="Pfam" id="PF07228">
    <property type="entry name" value="SpoIIE"/>
    <property type="match status" value="1"/>
</dbReference>
<dbReference type="InterPro" id="IPR001932">
    <property type="entry name" value="PPM-type_phosphatase-like_dom"/>
</dbReference>
<name>A0ABX1ALI5_9ACTN</name>
<evidence type="ECO:0000256" key="2">
    <source>
        <dbReference type="SAM" id="Phobius"/>
    </source>
</evidence>
<dbReference type="SUPFAM" id="SSF81606">
    <property type="entry name" value="PP2C-like"/>
    <property type="match status" value="1"/>
</dbReference>
<feature type="transmembrane region" description="Helical" evidence="2">
    <location>
        <begin position="95"/>
        <end position="113"/>
    </location>
</feature>
<dbReference type="Gene3D" id="3.60.40.10">
    <property type="entry name" value="PPM-type phosphatase domain"/>
    <property type="match status" value="1"/>
</dbReference>
<reference evidence="4 5" key="1">
    <citation type="submission" date="2020-03" db="EMBL/GenBank/DDBJ databases">
        <title>Draft genome of Streptomyces sp. ventii, isolated from the Axial Seamount in the Pacific Ocean, and resequencing of the two type strains Streptomyces lonarensis strain NCL 716 and Streptomyces bohaiensis strain 11A07.</title>
        <authorList>
            <person name="Loughran R.M."/>
            <person name="Pfannmuller K.M."/>
            <person name="Wasson B.J."/>
            <person name="Deadmond M.C."/>
            <person name="Paddock B.E."/>
            <person name="Koyack M.J."/>
            <person name="Gallegos D.A."/>
            <person name="Mitchell E.A."/>
            <person name="Ushijima B."/>
            <person name="Saw J.H."/>
            <person name="Mcphail K.L."/>
            <person name="Videau P."/>
        </authorList>
    </citation>
    <scope>NUCLEOTIDE SEQUENCE [LARGE SCALE GENOMIC DNA]</scope>
    <source>
        <strain evidence="5">5675061</strain>
    </source>
</reference>
<dbReference type="InterPro" id="IPR052016">
    <property type="entry name" value="Bact_Sigma-Reg"/>
</dbReference>